<proteinExistence type="inferred from homology"/>
<evidence type="ECO:0000256" key="8">
    <source>
        <dbReference type="ARBA" id="ARBA00023224"/>
    </source>
</evidence>
<dbReference type="PANTHER" id="PTHR26453">
    <property type="entry name" value="OLFACTORY RECEPTOR"/>
    <property type="match status" value="1"/>
</dbReference>
<keyword evidence="4 9" id="KW-0812">Transmembrane</keyword>
<dbReference type="PROSITE" id="PS00237">
    <property type="entry name" value="G_PROTEIN_RECEP_F1_1"/>
    <property type="match status" value="1"/>
</dbReference>
<evidence type="ECO:0000256" key="10">
    <source>
        <dbReference type="RuleBase" id="RU363047"/>
    </source>
</evidence>
<dbReference type="PRINTS" id="PR00237">
    <property type="entry name" value="GPCRRHODOPSN"/>
</dbReference>
<dbReference type="PROSITE" id="PS50262">
    <property type="entry name" value="G_PROTEIN_RECEP_F1_2"/>
    <property type="match status" value="1"/>
</dbReference>
<reference evidence="13" key="1">
    <citation type="submission" date="2025-08" db="UniProtKB">
        <authorList>
            <consortium name="RefSeq"/>
        </authorList>
    </citation>
    <scope>IDENTIFICATION</scope>
</reference>
<keyword evidence="12" id="KW-1185">Reference proteome</keyword>
<evidence type="ECO:0000256" key="7">
    <source>
        <dbReference type="ARBA" id="ARBA00023136"/>
    </source>
</evidence>
<evidence type="ECO:0000256" key="5">
    <source>
        <dbReference type="ARBA" id="ARBA00022725"/>
    </source>
</evidence>
<dbReference type="Pfam" id="PF13853">
    <property type="entry name" value="7tm_4"/>
    <property type="match status" value="1"/>
</dbReference>
<dbReference type="SUPFAM" id="SSF81321">
    <property type="entry name" value="Family A G protein-coupled receptor-like"/>
    <property type="match status" value="1"/>
</dbReference>
<evidence type="ECO:0000256" key="9">
    <source>
        <dbReference type="RuleBase" id="RU000688"/>
    </source>
</evidence>
<dbReference type="PRINTS" id="PR00245">
    <property type="entry name" value="OLFACTORYR"/>
</dbReference>
<feature type="transmembrane region" description="Helical" evidence="10">
    <location>
        <begin position="275"/>
        <end position="293"/>
    </location>
</feature>
<feature type="transmembrane region" description="Helical" evidence="10">
    <location>
        <begin position="99"/>
        <end position="120"/>
    </location>
</feature>
<evidence type="ECO:0000313" key="12">
    <source>
        <dbReference type="Proteomes" id="UP000694871"/>
    </source>
</evidence>
<protein>
    <recommendedName>
        <fullName evidence="10">Olfactory receptor</fullName>
    </recommendedName>
</protein>
<comment type="subcellular location">
    <subcellularLocation>
        <location evidence="1 10">Cell membrane</location>
        <topology evidence="1 10">Multi-pass membrane protein</topology>
    </subcellularLocation>
</comment>
<feature type="transmembrane region" description="Helical" evidence="10">
    <location>
        <begin position="199"/>
        <end position="225"/>
    </location>
</feature>
<feature type="transmembrane region" description="Helical" evidence="10">
    <location>
        <begin position="60"/>
        <end position="79"/>
    </location>
</feature>
<sequence length="314" mass="35015">MGAENLSSVTEFILVGLTNHRKTQILLFLVILLIYALTVVGNLVIIMLVQGDASLHTPMYFFLSNLSVLEILYVTSSLPQMLAHLFAGNGAISFTRCAFQMYMVICLGSVECFLLGAMAYDRYLAICRPLLYVTAMGRWRQVQLASASWATGFVLASVNVGITLHLPYCGPNRINHFFCDMPIVLKLACADICETKLTIITVAALAIVIPFFVILMSYMLILVTVIRMRSAAGRRKAFSTCASHLIVVILFYSILIFVYLTPGSDAAPDRDKELAVLYILVTPLLNPIIYSLRNKDIHGAVSRMLQRRSFKQRR</sequence>
<dbReference type="RefSeq" id="XP_015268208.1">
    <property type="nucleotide sequence ID" value="XM_015412722.1"/>
</dbReference>
<dbReference type="InterPro" id="IPR017452">
    <property type="entry name" value="GPCR_Rhodpsn_7TM"/>
</dbReference>
<keyword evidence="3 10" id="KW-0716">Sensory transduction</keyword>
<keyword evidence="7 10" id="KW-0472">Membrane</keyword>
<evidence type="ECO:0000259" key="11">
    <source>
        <dbReference type="PROSITE" id="PS50262"/>
    </source>
</evidence>
<evidence type="ECO:0000256" key="3">
    <source>
        <dbReference type="ARBA" id="ARBA00022606"/>
    </source>
</evidence>
<feature type="transmembrane region" description="Helical" evidence="10">
    <location>
        <begin position="141"/>
        <end position="162"/>
    </location>
</feature>
<evidence type="ECO:0000256" key="2">
    <source>
        <dbReference type="ARBA" id="ARBA00022475"/>
    </source>
</evidence>
<feature type="domain" description="G-protein coupled receptors family 1 profile" evidence="11">
    <location>
        <begin position="41"/>
        <end position="290"/>
    </location>
</feature>
<name>A0ABM1K3C1_GEKJA</name>
<feature type="transmembrane region" description="Helical" evidence="10">
    <location>
        <begin position="237"/>
        <end position="260"/>
    </location>
</feature>
<evidence type="ECO:0000313" key="13">
    <source>
        <dbReference type="RefSeq" id="XP_015268208.1"/>
    </source>
</evidence>
<evidence type="ECO:0000256" key="4">
    <source>
        <dbReference type="ARBA" id="ARBA00022692"/>
    </source>
</evidence>
<organism evidence="12 13">
    <name type="scientific">Gekko japonicus</name>
    <name type="common">Schlegel's Japanese gecko</name>
    <dbReference type="NCBI Taxonomy" id="146911"/>
    <lineage>
        <taxon>Eukaryota</taxon>
        <taxon>Metazoa</taxon>
        <taxon>Chordata</taxon>
        <taxon>Craniata</taxon>
        <taxon>Vertebrata</taxon>
        <taxon>Euteleostomi</taxon>
        <taxon>Lepidosauria</taxon>
        <taxon>Squamata</taxon>
        <taxon>Bifurcata</taxon>
        <taxon>Gekkota</taxon>
        <taxon>Gekkonidae</taxon>
        <taxon>Gekkoninae</taxon>
        <taxon>Gekko</taxon>
    </lineage>
</organism>
<keyword evidence="6 10" id="KW-1133">Transmembrane helix</keyword>
<accession>A0ABM1K3C1</accession>
<dbReference type="InterPro" id="IPR000725">
    <property type="entry name" value="Olfact_rcpt"/>
</dbReference>
<keyword evidence="9" id="KW-0297">G-protein coupled receptor</keyword>
<keyword evidence="9" id="KW-0675">Receptor</keyword>
<keyword evidence="5 10" id="KW-0552">Olfaction</keyword>
<evidence type="ECO:0000256" key="1">
    <source>
        <dbReference type="ARBA" id="ARBA00004651"/>
    </source>
</evidence>
<evidence type="ECO:0000256" key="6">
    <source>
        <dbReference type="ARBA" id="ARBA00022989"/>
    </source>
</evidence>
<gene>
    <name evidence="13" type="primary">LOC107111710</name>
</gene>
<feature type="transmembrane region" description="Helical" evidence="10">
    <location>
        <begin position="25"/>
        <end position="48"/>
    </location>
</feature>
<dbReference type="InterPro" id="IPR000276">
    <property type="entry name" value="GPCR_Rhodpsn"/>
</dbReference>
<keyword evidence="2 10" id="KW-1003">Cell membrane</keyword>
<comment type="similarity">
    <text evidence="9">Belongs to the G-protein coupled receptor 1 family.</text>
</comment>
<dbReference type="Gene3D" id="1.20.1070.10">
    <property type="entry name" value="Rhodopsin 7-helix transmembrane proteins"/>
    <property type="match status" value="1"/>
</dbReference>
<dbReference type="Proteomes" id="UP000694871">
    <property type="component" value="Unplaced"/>
</dbReference>
<dbReference type="GeneID" id="107111710"/>
<keyword evidence="8 9" id="KW-0807">Transducer</keyword>